<evidence type="ECO:0000313" key="1">
    <source>
        <dbReference type="EMBL" id="THD11670.1"/>
    </source>
</evidence>
<dbReference type="RefSeq" id="WP_081130337.1">
    <property type="nucleotide sequence ID" value="NZ_LDOS01000005.1"/>
</dbReference>
<dbReference type="AlphaFoldDB" id="A0A4S3KRN6"/>
<sequence>MTTPHFAMVDLPFEGELRWGTRTAAALRDESTADPAGGVRVFYGAASRDIEEPTRQDLAAGAYTLLQMPSFKRHVHVFARASSSRKHYWLLWEGKNQLREVEHAQLAQTFTAIHAFQGTSKTSFRKALIEVSPTRAGTDPTPFLDQLIKRLNVLVVGGTSISHVVHLPATLVIGRASDPQDDAGVQSFRESLLELDWPDSQAVGRQLGSTGSGAESRVSRERTAGTLFGVWAGRTRGGHRHPSFQFLPSGSVNPRLPELLDALARQPGLTPAVDKTGWERAFWLYQPRGRLSAQALALRAAAPAQVRADPARFAALDTAARTPAEVFASDPQAVIDLARDDAAALVPPDASPDASAEVAVAHG</sequence>
<dbReference type="EMBL" id="MWQO01000008">
    <property type="protein sequence ID" value="THD11670.1"/>
    <property type="molecule type" value="Genomic_DNA"/>
</dbReference>
<dbReference type="OrthoDB" id="5957412at2"/>
<dbReference type="Proteomes" id="UP000307749">
    <property type="component" value="Unassembled WGS sequence"/>
</dbReference>
<evidence type="ECO:0000313" key="2">
    <source>
        <dbReference type="Proteomes" id="UP000307749"/>
    </source>
</evidence>
<reference evidence="1 2" key="1">
    <citation type="submission" date="2017-02" db="EMBL/GenBank/DDBJ databases">
        <title>Whole genome sequencing of Metallibacterium scheffleri DSM 24874 (T).</title>
        <authorList>
            <person name="Kumar S."/>
            <person name="Patil P."/>
            <person name="Patil P.B."/>
        </authorList>
    </citation>
    <scope>NUCLEOTIDE SEQUENCE [LARGE SCALE GENOMIC DNA]</scope>
    <source>
        <strain evidence="1 2">DSM 24874</strain>
    </source>
</reference>
<keyword evidence="2" id="KW-1185">Reference proteome</keyword>
<accession>A0A4S3KRN6</accession>
<dbReference type="STRING" id="993689.GCA_002077135_00303"/>
<proteinExistence type="predicted"/>
<gene>
    <name evidence="1" type="ORF">B1806_02745</name>
</gene>
<comment type="caution">
    <text evidence="1">The sequence shown here is derived from an EMBL/GenBank/DDBJ whole genome shotgun (WGS) entry which is preliminary data.</text>
</comment>
<organism evidence="1 2">
    <name type="scientific">Metallibacterium scheffleri</name>
    <dbReference type="NCBI Taxonomy" id="993689"/>
    <lineage>
        <taxon>Bacteria</taxon>
        <taxon>Pseudomonadati</taxon>
        <taxon>Pseudomonadota</taxon>
        <taxon>Gammaproteobacteria</taxon>
        <taxon>Lysobacterales</taxon>
        <taxon>Rhodanobacteraceae</taxon>
        <taxon>Metallibacterium</taxon>
    </lineage>
</organism>
<protein>
    <submittedName>
        <fullName evidence="1">Uncharacterized protein</fullName>
    </submittedName>
</protein>
<name>A0A4S3KRN6_9GAMM</name>